<feature type="non-terminal residue" evidence="1">
    <location>
        <position position="73"/>
    </location>
</feature>
<evidence type="ECO:0000313" key="1">
    <source>
        <dbReference type="EMBL" id="CAB0013029.1"/>
    </source>
</evidence>
<dbReference type="Proteomes" id="UP000479000">
    <property type="component" value="Unassembled WGS sequence"/>
</dbReference>
<reference evidence="1 2" key="1">
    <citation type="submission" date="2020-02" db="EMBL/GenBank/DDBJ databases">
        <authorList>
            <person name="Ferguson B K."/>
        </authorList>
    </citation>
    <scope>NUCLEOTIDE SEQUENCE [LARGE SCALE GENOMIC DNA]</scope>
</reference>
<sequence>MYNSGDERLDRIPRAGICRSTVLLIGDFSSQTLLSDSLCCTAFSPTSPLSFWAIGLIDNASRSLPLEKCPEIR</sequence>
<evidence type="ECO:0000313" key="2">
    <source>
        <dbReference type="Proteomes" id="UP000479000"/>
    </source>
</evidence>
<accession>A0A6H5HB68</accession>
<protein>
    <submittedName>
        <fullName evidence="1">Uncharacterized protein</fullName>
    </submittedName>
</protein>
<name>A0A6H5HB68_9HEMI</name>
<keyword evidence="2" id="KW-1185">Reference proteome</keyword>
<dbReference type="AlphaFoldDB" id="A0A6H5HB68"/>
<gene>
    <name evidence="1" type="ORF">NTEN_LOCUS17702</name>
</gene>
<dbReference type="EMBL" id="CADCXU010025845">
    <property type="protein sequence ID" value="CAB0013029.1"/>
    <property type="molecule type" value="Genomic_DNA"/>
</dbReference>
<organism evidence="1 2">
    <name type="scientific">Nesidiocoris tenuis</name>
    <dbReference type="NCBI Taxonomy" id="355587"/>
    <lineage>
        <taxon>Eukaryota</taxon>
        <taxon>Metazoa</taxon>
        <taxon>Ecdysozoa</taxon>
        <taxon>Arthropoda</taxon>
        <taxon>Hexapoda</taxon>
        <taxon>Insecta</taxon>
        <taxon>Pterygota</taxon>
        <taxon>Neoptera</taxon>
        <taxon>Paraneoptera</taxon>
        <taxon>Hemiptera</taxon>
        <taxon>Heteroptera</taxon>
        <taxon>Panheteroptera</taxon>
        <taxon>Cimicomorpha</taxon>
        <taxon>Miridae</taxon>
        <taxon>Dicyphina</taxon>
        <taxon>Nesidiocoris</taxon>
    </lineage>
</organism>
<proteinExistence type="predicted"/>